<accession>A0A0A9E2M4</accession>
<proteinExistence type="predicted"/>
<reference evidence="1" key="2">
    <citation type="journal article" date="2015" name="Data Brief">
        <title>Shoot transcriptome of the giant reed, Arundo donax.</title>
        <authorList>
            <person name="Barrero R.A."/>
            <person name="Guerrero F.D."/>
            <person name="Moolhuijzen P."/>
            <person name="Goolsby J.A."/>
            <person name="Tidwell J."/>
            <person name="Bellgard S.E."/>
            <person name="Bellgard M.I."/>
        </authorList>
    </citation>
    <scope>NUCLEOTIDE SEQUENCE</scope>
    <source>
        <tissue evidence="1">Shoot tissue taken approximately 20 cm above the soil surface</tissue>
    </source>
</reference>
<dbReference type="AlphaFoldDB" id="A0A0A9E2M4"/>
<name>A0A0A9E2M4_ARUDO</name>
<reference evidence="1" key="1">
    <citation type="submission" date="2014-09" db="EMBL/GenBank/DDBJ databases">
        <authorList>
            <person name="Magalhaes I.L.F."/>
            <person name="Oliveira U."/>
            <person name="Santos F.R."/>
            <person name="Vidigal T.H.D.A."/>
            <person name="Brescovit A.D."/>
            <person name="Santos A.J."/>
        </authorList>
    </citation>
    <scope>NUCLEOTIDE SEQUENCE</scope>
    <source>
        <tissue evidence="1">Shoot tissue taken approximately 20 cm above the soil surface</tissue>
    </source>
</reference>
<dbReference type="EMBL" id="GBRH01205780">
    <property type="protein sequence ID" value="JAD92115.1"/>
    <property type="molecule type" value="Transcribed_RNA"/>
</dbReference>
<evidence type="ECO:0000313" key="1">
    <source>
        <dbReference type="EMBL" id="JAD92115.1"/>
    </source>
</evidence>
<protein>
    <submittedName>
        <fullName evidence="1">Uncharacterized protein</fullName>
    </submittedName>
</protein>
<organism evidence="1">
    <name type="scientific">Arundo donax</name>
    <name type="common">Giant reed</name>
    <name type="synonym">Donax arundinaceus</name>
    <dbReference type="NCBI Taxonomy" id="35708"/>
    <lineage>
        <taxon>Eukaryota</taxon>
        <taxon>Viridiplantae</taxon>
        <taxon>Streptophyta</taxon>
        <taxon>Embryophyta</taxon>
        <taxon>Tracheophyta</taxon>
        <taxon>Spermatophyta</taxon>
        <taxon>Magnoliopsida</taxon>
        <taxon>Liliopsida</taxon>
        <taxon>Poales</taxon>
        <taxon>Poaceae</taxon>
        <taxon>PACMAD clade</taxon>
        <taxon>Arundinoideae</taxon>
        <taxon>Arundineae</taxon>
        <taxon>Arundo</taxon>
    </lineage>
</organism>
<sequence>MRTNREKSSAQTIAFHMNCNLLQLHMVSITFCWPVPTRLQHVSTEDK</sequence>